<gene>
    <name evidence="1" type="ORF">P9271_11415</name>
</gene>
<evidence type="ECO:0000313" key="2">
    <source>
        <dbReference type="Proteomes" id="UP001342826"/>
    </source>
</evidence>
<sequence>MVNRQIHILLPLLLVLFLVGCEERELTGKSVKQGEISYQQYFPKEGSPALNEFMNYYFKDSRDNKIIDKNDQFVFSSSDVNSDQDKIHYYEYSERELEKFYEPLLASVDTYSVVNDLDMREKFETSVRIPVKDNLSYHLPSVQLEKKNQLKIRTSSNEMRLNLPKIMGEYGLKETDRVNLKLLQSNEDHFVLLIEDQDAKGSKGWNLFITLFIKQDLSKMVISESFYEAIQKKLNEGALDKFLNDLKRIGSTGKYAFLTDKTIIDTKKKKIINIKKEDYLSSDGQYVYINGKEDDLSDGIQKIQTLDNYLAGNEVYEIEYQLDYKEIAKELDFVTSGIGSAYISYFNENDVVLSLQYNGKFVGEAGETNVIIDFQEDREKPTFYLVDLRIMNIIGSTY</sequence>
<keyword evidence="2" id="KW-1185">Reference proteome</keyword>
<evidence type="ECO:0008006" key="3">
    <source>
        <dbReference type="Google" id="ProtNLM"/>
    </source>
</evidence>
<name>A0ABU6NXU6_9BACI</name>
<proteinExistence type="predicted"/>
<dbReference type="EMBL" id="JARTFS010000008">
    <property type="protein sequence ID" value="MED4401925.1"/>
    <property type="molecule type" value="Genomic_DNA"/>
</dbReference>
<reference evidence="1 2" key="1">
    <citation type="submission" date="2023-03" db="EMBL/GenBank/DDBJ databases">
        <title>Bacillus Genome Sequencing.</title>
        <authorList>
            <person name="Dunlap C."/>
        </authorList>
    </citation>
    <scope>NUCLEOTIDE SEQUENCE [LARGE SCALE GENOMIC DNA]</scope>
    <source>
        <strain evidence="1 2">NRS-1717</strain>
    </source>
</reference>
<dbReference type="RefSeq" id="WP_328015251.1">
    <property type="nucleotide sequence ID" value="NZ_JARTFS010000008.1"/>
</dbReference>
<organism evidence="1 2">
    <name type="scientific">Metabacillus fastidiosus</name>
    <dbReference type="NCBI Taxonomy" id="1458"/>
    <lineage>
        <taxon>Bacteria</taxon>
        <taxon>Bacillati</taxon>
        <taxon>Bacillota</taxon>
        <taxon>Bacilli</taxon>
        <taxon>Bacillales</taxon>
        <taxon>Bacillaceae</taxon>
        <taxon>Metabacillus</taxon>
    </lineage>
</organism>
<accession>A0ABU6NXU6</accession>
<dbReference type="Proteomes" id="UP001342826">
    <property type="component" value="Unassembled WGS sequence"/>
</dbReference>
<protein>
    <recommendedName>
        <fullName evidence="3">Lipoprotein</fullName>
    </recommendedName>
</protein>
<dbReference type="PROSITE" id="PS51257">
    <property type="entry name" value="PROKAR_LIPOPROTEIN"/>
    <property type="match status" value="1"/>
</dbReference>
<evidence type="ECO:0000313" key="1">
    <source>
        <dbReference type="EMBL" id="MED4401925.1"/>
    </source>
</evidence>
<comment type="caution">
    <text evidence="1">The sequence shown here is derived from an EMBL/GenBank/DDBJ whole genome shotgun (WGS) entry which is preliminary data.</text>
</comment>